<accession>A0ABX5MQ80</accession>
<dbReference type="InterPro" id="IPR012349">
    <property type="entry name" value="Split_barrel_FMN-bd"/>
</dbReference>
<keyword evidence="2" id="KW-1185">Reference proteome</keyword>
<dbReference type="RefSeq" id="WP_110327402.1">
    <property type="nucleotide sequence ID" value="NZ_CAJMXT010000013.1"/>
</dbReference>
<dbReference type="PIRSF" id="PIRSF009554">
    <property type="entry name" value="UCP009554"/>
    <property type="match status" value="1"/>
</dbReference>
<evidence type="ECO:0000313" key="2">
    <source>
        <dbReference type="Proteomes" id="UP000247515"/>
    </source>
</evidence>
<organism evidence="1 2">
    <name type="scientific">Paraburkholderia tropica</name>
    <dbReference type="NCBI Taxonomy" id="92647"/>
    <lineage>
        <taxon>Bacteria</taxon>
        <taxon>Pseudomonadati</taxon>
        <taxon>Pseudomonadota</taxon>
        <taxon>Betaproteobacteria</taxon>
        <taxon>Burkholderiales</taxon>
        <taxon>Burkholderiaceae</taxon>
        <taxon>Paraburkholderia</taxon>
    </lineage>
</organism>
<dbReference type="Gene3D" id="2.30.110.10">
    <property type="entry name" value="Electron Transport, Fmn-binding Protein, Chain A"/>
    <property type="match status" value="1"/>
</dbReference>
<gene>
    <name evidence="1" type="ORF">C7400_107119</name>
</gene>
<evidence type="ECO:0000313" key="1">
    <source>
        <dbReference type="EMBL" id="PXX16910.1"/>
    </source>
</evidence>
<proteinExistence type="predicted"/>
<evidence type="ECO:0008006" key="3">
    <source>
        <dbReference type="Google" id="ProtNLM"/>
    </source>
</evidence>
<protein>
    <recommendedName>
        <fullName evidence="3">Pyridoxamine 5'-phosphate oxidase putative domain-containing protein</fullName>
    </recommendedName>
</protein>
<reference evidence="1 2" key="1">
    <citation type="submission" date="2018-05" db="EMBL/GenBank/DDBJ databases">
        <title>Genomic Encyclopedia of Type Strains, Phase IV (KMG-V): Genome sequencing to study the core and pangenomes of soil and plant-associated prokaryotes.</title>
        <authorList>
            <person name="Whitman W."/>
        </authorList>
    </citation>
    <scope>NUCLEOTIDE SEQUENCE [LARGE SCALE GENOMIC DNA]</scope>
    <source>
        <strain evidence="1 2">SIr-6563</strain>
    </source>
</reference>
<dbReference type="Proteomes" id="UP000247515">
    <property type="component" value="Unassembled WGS sequence"/>
</dbReference>
<name>A0ABX5MQ80_9BURK</name>
<dbReference type="SUPFAM" id="SSF50475">
    <property type="entry name" value="FMN-binding split barrel"/>
    <property type="match status" value="1"/>
</dbReference>
<dbReference type="GeneID" id="61306883"/>
<sequence>MHAFPARISDFMSTHHVLSLAVVDGDTPWSASCFYAFEPNNASVLVMTSLKTRHGHAMQSRPMVSATVSEQPERLRDIRGVQFSAFATRLSGAELEAAMDRYLIRHPVARLRPTDLWRLSIEHIKLTDNSLVFARKTVWQRDESH</sequence>
<comment type="caution">
    <text evidence="1">The sequence shown here is derived from an EMBL/GenBank/DDBJ whole genome shotgun (WGS) entry which is preliminary data.</text>
</comment>
<dbReference type="InterPro" id="IPR011194">
    <property type="entry name" value="UPF0306"/>
</dbReference>
<dbReference type="EMBL" id="QJJV01000007">
    <property type="protein sequence ID" value="PXX16910.1"/>
    <property type="molecule type" value="Genomic_DNA"/>
</dbReference>